<dbReference type="PANTHER" id="PTHR31265">
    <property type="entry name" value="OS02G0527500 PROTEIN-RELATED"/>
    <property type="match status" value="1"/>
</dbReference>
<gene>
    <name evidence="1" type="ORF">Tci_904992</name>
</gene>
<comment type="caution">
    <text evidence="1">The sequence shown here is derived from an EMBL/GenBank/DDBJ whole genome shotgun (WGS) entry which is preliminary data.</text>
</comment>
<organism evidence="1">
    <name type="scientific">Tanacetum cinerariifolium</name>
    <name type="common">Dalmatian daisy</name>
    <name type="synonym">Chrysanthemum cinerariifolium</name>
    <dbReference type="NCBI Taxonomy" id="118510"/>
    <lineage>
        <taxon>Eukaryota</taxon>
        <taxon>Viridiplantae</taxon>
        <taxon>Streptophyta</taxon>
        <taxon>Embryophyta</taxon>
        <taxon>Tracheophyta</taxon>
        <taxon>Spermatophyta</taxon>
        <taxon>Magnoliopsida</taxon>
        <taxon>eudicotyledons</taxon>
        <taxon>Gunneridae</taxon>
        <taxon>Pentapetalae</taxon>
        <taxon>asterids</taxon>
        <taxon>campanulids</taxon>
        <taxon>Asterales</taxon>
        <taxon>Asteraceae</taxon>
        <taxon>Asteroideae</taxon>
        <taxon>Anthemideae</taxon>
        <taxon>Anthemidinae</taxon>
        <taxon>Tanacetum</taxon>
    </lineage>
</organism>
<proteinExistence type="predicted"/>
<sequence length="82" mass="8963">MGDAGDSCVGDFTVVVQVGSLKWNLMMKSNGDGSSKKYSVKFQLRGHNILDEVPITFVSYNETRTSDHQELCGPVLDAMHLG</sequence>
<dbReference type="PANTHER" id="PTHR31265:SF28">
    <property type="entry name" value="EMB|CAB87702.1"/>
    <property type="match status" value="1"/>
</dbReference>
<dbReference type="GO" id="GO:0016874">
    <property type="term" value="F:ligase activity"/>
    <property type="evidence" value="ECO:0007669"/>
    <property type="project" value="UniProtKB-KW"/>
</dbReference>
<dbReference type="InterPro" id="IPR052437">
    <property type="entry name" value="Pectin_Meth_Modulator"/>
</dbReference>
<reference evidence="1" key="1">
    <citation type="journal article" date="2019" name="Sci. Rep.">
        <title>Draft genome of Tanacetum cinerariifolium, the natural source of mosquito coil.</title>
        <authorList>
            <person name="Yamashiro T."/>
            <person name="Shiraishi A."/>
            <person name="Satake H."/>
            <person name="Nakayama K."/>
        </authorList>
    </citation>
    <scope>NUCLEOTIDE SEQUENCE</scope>
</reference>
<dbReference type="EMBL" id="BKCJ011430700">
    <property type="protein sequence ID" value="GFD33023.1"/>
    <property type="molecule type" value="Genomic_DNA"/>
</dbReference>
<name>A0A699VFJ6_TANCI</name>
<keyword evidence="1" id="KW-0436">Ligase</keyword>
<feature type="non-terminal residue" evidence="1">
    <location>
        <position position="82"/>
    </location>
</feature>
<protein>
    <submittedName>
        <fullName evidence="1">Lysine--tRNA ligase</fullName>
    </submittedName>
</protein>
<accession>A0A699VFJ6</accession>
<evidence type="ECO:0000313" key="1">
    <source>
        <dbReference type="EMBL" id="GFD33023.1"/>
    </source>
</evidence>
<dbReference type="AlphaFoldDB" id="A0A699VFJ6"/>